<dbReference type="Gene3D" id="2.30.110.10">
    <property type="entry name" value="Electron Transport, Fmn-binding Protein, Chain A"/>
    <property type="match status" value="1"/>
</dbReference>
<dbReference type="SUPFAM" id="SSF50475">
    <property type="entry name" value="FMN-binding split barrel"/>
    <property type="match status" value="1"/>
</dbReference>
<protein>
    <submittedName>
        <fullName evidence="2">Pyridoxamine 5'-phosphate oxidase</fullName>
    </submittedName>
</protein>
<organism evidence="2 3">
    <name type="scientific">Advenella kashmirensis</name>
    <dbReference type="NCBI Taxonomy" id="310575"/>
    <lineage>
        <taxon>Bacteria</taxon>
        <taxon>Pseudomonadati</taxon>
        <taxon>Pseudomonadota</taxon>
        <taxon>Betaproteobacteria</taxon>
        <taxon>Burkholderiales</taxon>
        <taxon>Alcaligenaceae</taxon>
    </lineage>
</organism>
<dbReference type="InterPro" id="IPR024029">
    <property type="entry name" value="Pyridox_Oxase_FMN-dep"/>
</dbReference>
<comment type="caution">
    <text evidence="2">The sequence shown here is derived from an EMBL/GenBank/DDBJ whole genome shotgun (WGS) entry which is preliminary data.</text>
</comment>
<evidence type="ECO:0000313" key="2">
    <source>
        <dbReference type="EMBL" id="HBP28319.1"/>
    </source>
</evidence>
<dbReference type="EMBL" id="DOEK01000004">
    <property type="protein sequence ID" value="HBP28319.1"/>
    <property type="molecule type" value="Genomic_DNA"/>
</dbReference>
<accession>A0A356LBX6</accession>
<gene>
    <name evidence="2" type="ORF">DD666_02750</name>
</gene>
<proteinExistence type="predicted"/>
<feature type="domain" description="Pyridoxamine 5'-phosphate oxidase N-terminal" evidence="1">
    <location>
        <begin position="36"/>
        <end position="154"/>
    </location>
</feature>
<evidence type="ECO:0000313" key="3">
    <source>
        <dbReference type="Proteomes" id="UP000264036"/>
    </source>
</evidence>
<dbReference type="Pfam" id="PF01243">
    <property type="entry name" value="PNPOx_N"/>
    <property type="match status" value="1"/>
</dbReference>
<dbReference type="NCBIfam" id="TIGR04025">
    <property type="entry name" value="PPOX_FMN_DR2398"/>
    <property type="match status" value="1"/>
</dbReference>
<dbReference type="InterPro" id="IPR011576">
    <property type="entry name" value="Pyridox_Oxase_N"/>
</dbReference>
<dbReference type="AlphaFoldDB" id="A0A356LBX6"/>
<dbReference type="PANTHER" id="PTHR42815:SF2">
    <property type="entry name" value="FAD-BINDING, PUTATIVE (AFU_ORTHOLOGUE AFUA_6G07600)-RELATED"/>
    <property type="match status" value="1"/>
</dbReference>
<dbReference type="Proteomes" id="UP000264036">
    <property type="component" value="Unassembled WGS sequence"/>
</dbReference>
<sequence>MPSHDPHHIGTIEQLTALFGTPGAASLKKEVDHIHPLYRPLIEASPFAILATSGPEGLDVSPRGDPAGFVQIEDERTLLLPERRGNNRIDSLRNLLTDPRLAVLFLVPGMGEMLRVNGTAHISVTPPLLERLAMRDKPPQCVIVMKVERAFFQCARAIQRSGLWNPAPERDQLNVPTAGAILAGLTHAQIDGEKYDRELPQRQRDTLY</sequence>
<evidence type="ECO:0000259" key="1">
    <source>
        <dbReference type="Pfam" id="PF01243"/>
    </source>
</evidence>
<name>A0A356LBX6_9BURK</name>
<dbReference type="PANTHER" id="PTHR42815">
    <property type="entry name" value="FAD-BINDING, PUTATIVE (AFU_ORTHOLOGUE AFUA_6G07600)-RELATED"/>
    <property type="match status" value="1"/>
</dbReference>
<dbReference type="InterPro" id="IPR012349">
    <property type="entry name" value="Split_barrel_FMN-bd"/>
</dbReference>
<reference evidence="2 3" key="1">
    <citation type="journal article" date="2018" name="Nat. Biotechnol.">
        <title>A standardized bacterial taxonomy based on genome phylogeny substantially revises the tree of life.</title>
        <authorList>
            <person name="Parks D.H."/>
            <person name="Chuvochina M."/>
            <person name="Waite D.W."/>
            <person name="Rinke C."/>
            <person name="Skarshewski A."/>
            <person name="Chaumeil P.A."/>
            <person name="Hugenholtz P."/>
        </authorList>
    </citation>
    <scope>NUCLEOTIDE SEQUENCE [LARGE SCALE GENOMIC DNA]</scope>
    <source>
        <strain evidence="2">UBA10707</strain>
    </source>
</reference>